<accession>A0A917KB29</accession>
<gene>
    <name evidence="1" type="ORF">GCM10010121_017600</name>
</gene>
<proteinExistence type="predicted"/>
<sequence>MAGRSVEALGLEDLGLDRAPRDHPLLYPGAWPEASGLLDGDRLWPLDGDDFARAGRTPVLAVGSNACPGQLRHKMAESGIVSPVPMVKCVVIGLGIGVSARVSVMGYVSASPFLTPGAVRELLVTWFDAGQLAVIEASERAYDRAWPPGSDIRIETDAGERLPARSCTSTGTAYCTTAPARPADIRDSVRCSPNSSGNRRG</sequence>
<comment type="caution">
    <text evidence="1">The sequence shown here is derived from an EMBL/GenBank/DDBJ whole genome shotgun (WGS) entry which is preliminary data.</text>
</comment>
<evidence type="ECO:0000313" key="1">
    <source>
        <dbReference type="EMBL" id="GGJ07619.1"/>
    </source>
</evidence>
<reference evidence="1" key="2">
    <citation type="submission" date="2020-09" db="EMBL/GenBank/DDBJ databases">
        <authorList>
            <person name="Sun Q."/>
            <person name="Ohkuma M."/>
        </authorList>
    </citation>
    <scope>NUCLEOTIDE SEQUENCE</scope>
    <source>
        <strain evidence="1">JCM 3086</strain>
    </source>
</reference>
<protein>
    <submittedName>
        <fullName evidence="1">Uncharacterized protein</fullName>
    </submittedName>
</protein>
<reference evidence="1" key="1">
    <citation type="journal article" date="2014" name="Int. J. Syst. Evol. Microbiol.">
        <title>Complete genome sequence of Corynebacterium casei LMG S-19264T (=DSM 44701T), isolated from a smear-ripened cheese.</title>
        <authorList>
            <consortium name="US DOE Joint Genome Institute (JGI-PGF)"/>
            <person name="Walter F."/>
            <person name="Albersmeier A."/>
            <person name="Kalinowski J."/>
            <person name="Ruckert C."/>
        </authorList>
    </citation>
    <scope>NUCLEOTIDE SEQUENCE</scope>
    <source>
        <strain evidence="1">JCM 3086</strain>
    </source>
</reference>
<dbReference type="Proteomes" id="UP000657574">
    <property type="component" value="Unassembled WGS sequence"/>
</dbReference>
<dbReference type="EMBL" id="BMQA01000004">
    <property type="protein sequence ID" value="GGJ07619.1"/>
    <property type="molecule type" value="Genomic_DNA"/>
</dbReference>
<organism evidence="1 2">
    <name type="scientific">Streptomyces brasiliensis</name>
    <dbReference type="NCBI Taxonomy" id="1954"/>
    <lineage>
        <taxon>Bacteria</taxon>
        <taxon>Bacillati</taxon>
        <taxon>Actinomycetota</taxon>
        <taxon>Actinomycetes</taxon>
        <taxon>Kitasatosporales</taxon>
        <taxon>Streptomycetaceae</taxon>
        <taxon>Streptomyces</taxon>
    </lineage>
</organism>
<dbReference type="AlphaFoldDB" id="A0A917KB29"/>
<evidence type="ECO:0000313" key="2">
    <source>
        <dbReference type="Proteomes" id="UP000657574"/>
    </source>
</evidence>
<name>A0A917KB29_9ACTN</name>
<keyword evidence="2" id="KW-1185">Reference proteome</keyword>